<dbReference type="Pfam" id="PF13374">
    <property type="entry name" value="TPR_10"/>
    <property type="match status" value="1"/>
</dbReference>
<protein>
    <recommendedName>
        <fullName evidence="5">Protein kinase domain-containing protein</fullName>
    </recommendedName>
</protein>
<name>A0A2W5KKF2_9GAMM</name>
<keyword evidence="2 3" id="KW-0802">TPR repeat</keyword>
<dbReference type="SUPFAM" id="SSF48452">
    <property type="entry name" value="TPR-like"/>
    <property type="match status" value="2"/>
</dbReference>
<keyword evidence="1" id="KW-0677">Repeat</keyword>
<dbReference type="PROSITE" id="PS00108">
    <property type="entry name" value="PROTEIN_KINASE_ST"/>
    <property type="match status" value="1"/>
</dbReference>
<keyword evidence="4" id="KW-0472">Membrane</keyword>
<evidence type="ECO:0000259" key="5">
    <source>
        <dbReference type="PROSITE" id="PS50011"/>
    </source>
</evidence>
<dbReference type="CDD" id="cd14014">
    <property type="entry name" value="STKc_PknB_like"/>
    <property type="match status" value="1"/>
</dbReference>
<feature type="repeat" description="TPR" evidence="3">
    <location>
        <begin position="677"/>
        <end position="710"/>
    </location>
</feature>
<dbReference type="Proteomes" id="UP000249046">
    <property type="component" value="Unassembled WGS sequence"/>
</dbReference>
<dbReference type="SUPFAM" id="SSF56112">
    <property type="entry name" value="Protein kinase-like (PK-like)"/>
    <property type="match status" value="1"/>
</dbReference>
<dbReference type="Gene3D" id="1.10.510.10">
    <property type="entry name" value="Transferase(Phosphotransferase) domain 1"/>
    <property type="match status" value="1"/>
</dbReference>
<dbReference type="GO" id="GO:0005524">
    <property type="term" value="F:ATP binding"/>
    <property type="evidence" value="ECO:0007669"/>
    <property type="project" value="InterPro"/>
</dbReference>
<dbReference type="SMART" id="SM00220">
    <property type="entry name" value="S_TKc"/>
    <property type="match status" value="1"/>
</dbReference>
<feature type="transmembrane region" description="Helical" evidence="4">
    <location>
        <begin position="393"/>
        <end position="414"/>
    </location>
</feature>
<evidence type="ECO:0000256" key="3">
    <source>
        <dbReference type="PROSITE-ProRule" id="PRU00339"/>
    </source>
</evidence>
<organism evidence="6 7">
    <name type="scientific">Rhodanobacter denitrificans</name>
    <dbReference type="NCBI Taxonomy" id="666685"/>
    <lineage>
        <taxon>Bacteria</taxon>
        <taxon>Pseudomonadati</taxon>
        <taxon>Pseudomonadota</taxon>
        <taxon>Gammaproteobacteria</taxon>
        <taxon>Lysobacterales</taxon>
        <taxon>Rhodanobacteraceae</taxon>
        <taxon>Rhodanobacter</taxon>
    </lineage>
</organism>
<evidence type="ECO:0000256" key="4">
    <source>
        <dbReference type="SAM" id="Phobius"/>
    </source>
</evidence>
<sequence>MPRCGEPTAATAMDLDRKRRLYALVRSALDADPAEREALIGAVAAEDPALAEATRALLGEQTGGVLDRCAADVAARLADGGVDEDGDGALPPGTAIGSWRIVRPLGSGGMGTVHLAERDGDGYVQQGALKLIRRGMDSAAVLARFRRERQILSRLDHPHIARLLDGGVAADGRPYLVMEYVNGEPLAAWSARTGAGVAAHVALFRAVCAAVAHAHRQLIVHRDIKPGNVLVDADGHPKLLDFGIAKVLEDTAGEDRTATGVRFLSTAYAAPEQAAGGLVTTAADVYQLGVLLFELLAGSRHHAFASPTRPALRLAAARQQAGDTGPPGIAPRALRGDLGIIVARATDPEPARRYASVEALSDDLARWQDGQPILARPDSAAYRARRFVGRHRAAVALGLLAVVGLLGGTALAVWQAHRAEGEARLARAAQSFLAGVFDASAPDSAAGDRVTARELLDRGAMRIRNDLGDQPQLRGEMLLTLATLYRQLGQFPQAAGLLADARDGDAAQRLPTYWPATLELAIVERERARLDASAALLDAMLAADVEPALRARALTERALLREKQGAFLDGIADVRAALAIDDGRGAEGRVDRAHDHHAHALLLTRLGRFDEAAAAFGEAIALATAALGEDDTRVAQIRNDYSVLLLSRSQPAEGEAEARKTLDARRRRLGDRHPAVAESLQVLGAALRQQGRLDQAQAAFEEALAIQRATLGDDHGDVANTLNSLAILAASRFDFAAAEARMRESLDIQRRIGQGRTAAAAATATNLGSVLMRQGRYEEAQSLLTDALAVQLATFGERHPAIVNNTHTLAQLALRRGDFAEAERQARRAVEIAGAVLKPGREIGAVSQTLAEVLLRAGRPAEALEVAEAAQAQFVQIGAADEPRALQIQGIEADALAALGRLDEARTLAEQVLTGLAGADPNRRAAAYAVLGRIARAQGHAQEAAAFRRRGHEALAGVAAPDPELLRDLARD</sequence>
<dbReference type="Gene3D" id="3.30.200.20">
    <property type="entry name" value="Phosphorylase Kinase, domain 1"/>
    <property type="match status" value="1"/>
</dbReference>
<dbReference type="PROSITE" id="PS50005">
    <property type="entry name" value="TPR"/>
    <property type="match status" value="1"/>
</dbReference>
<dbReference type="InterPro" id="IPR008271">
    <property type="entry name" value="Ser/Thr_kinase_AS"/>
</dbReference>
<proteinExistence type="predicted"/>
<evidence type="ECO:0000313" key="7">
    <source>
        <dbReference type="Proteomes" id="UP000249046"/>
    </source>
</evidence>
<dbReference type="AlphaFoldDB" id="A0A2W5KKF2"/>
<dbReference type="SMART" id="SM00028">
    <property type="entry name" value="TPR"/>
    <property type="match status" value="6"/>
</dbReference>
<dbReference type="EMBL" id="QFPO01000004">
    <property type="protein sequence ID" value="PZQ17392.1"/>
    <property type="molecule type" value="Genomic_DNA"/>
</dbReference>
<accession>A0A2W5KKF2</accession>
<dbReference type="PANTHER" id="PTHR45641">
    <property type="entry name" value="TETRATRICOPEPTIDE REPEAT PROTEIN (AFU_ORTHOLOGUE AFUA_6G03870)"/>
    <property type="match status" value="1"/>
</dbReference>
<dbReference type="InterPro" id="IPR019734">
    <property type="entry name" value="TPR_rpt"/>
</dbReference>
<keyword evidence="4" id="KW-0812">Transmembrane</keyword>
<gene>
    <name evidence="6" type="ORF">DI564_06185</name>
</gene>
<dbReference type="Gene3D" id="1.25.40.10">
    <property type="entry name" value="Tetratricopeptide repeat domain"/>
    <property type="match status" value="2"/>
</dbReference>
<evidence type="ECO:0000313" key="6">
    <source>
        <dbReference type="EMBL" id="PZQ17392.1"/>
    </source>
</evidence>
<feature type="domain" description="Protein kinase" evidence="5">
    <location>
        <begin position="99"/>
        <end position="374"/>
    </location>
</feature>
<dbReference type="PANTHER" id="PTHR45641:SF19">
    <property type="entry name" value="NEPHROCYSTIN-3"/>
    <property type="match status" value="1"/>
</dbReference>
<dbReference type="InterPro" id="IPR011990">
    <property type="entry name" value="TPR-like_helical_dom_sf"/>
</dbReference>
<dbReference type="Pfam" id="PF00069">
    <property type="entry name" value="Pkinase"/>
    <property type="match status" value="1"/>
</dbReference>
<dbReference type="InterPro" id="IPR000719">
    <property type="entry name" value="Prot_kinase_dom"/>
</dbReference>
<evidence type="ECO:0000256" key="2">
    <source>
        <dbReference type="ARBA" id="ARBA00022803"/>
    </source>
</evidence>
<dbReference type="Pfam" id="PF13424">
    <property type="entry name" value="TPR_12"/>
    <property type="match status" value="2"/>
</dbReference>
<keyword evidence="4" id="KW-1133">Transmembrane helix</keyword>
<evidence type="ECO:0000256" key="1">
    <source>
        <dbReference type="ARBA" id="ARBA00022737"/>
    </source>
</evidence>
<dbReference type="GO" id="GO:0004672">
    <property type="term" value="F:protein kinase activity"/>
    <property type="evidence" value="ECO:0007669"/>
    <property type="project" value="InterPro"/>
</dbReference>
<dbReference type="InterPro" id="IPR011009">
    <property type="entry name" value="Kinase-like_dom_sf"/>
</dbReference>
<comment type="caution">
    <text evidence="6">The sequence shown here is derived from an EMBL/GenBank/DDBJ whole genome shotgun (WGS) entry which is preliminary data.</text>
</comment>
<reference evidence="6 7" key="1">
    <citation type="submission" date="2017-08" db="EMBL/GenBank/DDBJ databases">
        <title>Infants hospitalized years apart are colonized by the same room-sourced microbial strains.</title>
        <authorList>
            <person name="Brooks B."/>
            <person name="Olm M.R."/>
            <person name="Firek B.A."/>
            <person name="Baker R."/>
            <person name="Thomas B.C."/>
            <person name="Morowitz M.J."/>
            <person name="Banfield J.F."/>
        </authorList>
    </citation>
    <scope>NUCLEOTIDE SEQUENCE [LARGE SCALE GENOMIC DNA]</scope>
    <source>
        <strain evidence="6">S2_005_003_R2_42</strain>
    </source>
</reference>
<dbReference type="PROSITE" id="PS50011">
    <property type="entry name" value="PROTEIN_KINASE_DOM"/>
    <property type="match status" value="1"/>
</dbReference>